<dbReference type="SUPFAM" id="SSF55608">
    <property type="entry name" value="Homing endonucleases"/>
    <property type="match status" value="2"/>
</dbReference>
<organism evidence="3">
    <name type="scientific">Hypsizygus marmoreus</name>
    <name type="common">White beech mushroom</name>
    <name type="synonym">Agaricus marmoreus</name>
    <dbReference type="NCBI Taxonomy" id="39966"/>
    <lineage>
        <taxon>Eukaryota</taxon>
        <taxon>Fungi</taxon>
        <taxon>Dikarya</taxon>
        <taxon>Basidiomycota</taxon>
        <taxon>Agaricomycotina</taxon>
        <taxon>Agaricomycetes</taxon>
        <taxon>Agaricomycetidae</taxon>
        <taxon>Agaricales</taxon>
        <taxon>Tricholomatineae</taxon>
        <taxon>Lyophyllaceae</taxon>
        <taxon>Hypsizygus</taxon>
    </lineage>
</organism>
<dbReference type="PANTHER" id="PTHR36181:SF3">
    <property type="entry name" value="INTRON-ENCODED DNA ENDONUCLEASE AI5 BETA"/>
    <property type="match status" value="1"/>
</dbReference>
<accession>A0A4P8D2P9</accession>
<evidence type="ECO:0000259" key="2">
    <source>
        <dbReference type="Pfam" id="PF00961"/>
    </source>
</evidence>
<sequence>MVALIPVLPTIGTVSIHALKKGNKIRLDKREYLSIPYQFIAFLAGLIDGDGYIQVTRTTKGFITIKLVITIHLEDISTLEYIHSVLKIGKISINRDHKSPNCSLKISRTDLQEVLFPLFLHHGIFFLTETRRAQFDLALFIFKKEKKVYDQIPTITEIPTFFELPQKASDYVKLPFFNNWIVGFTQSEGSFCVKINNDGCFQLKQRIHVLLFEAFKLVFETSRKIGIEKVCIINFLPYGAALKLIYKK</sequence>
<feature type="domain" description="Homing endonuclease LAGLIDADG" evidence="2">
    <location>
        <begin position="43"/>
        <end position="120"/>
    </location>
</feature>
<gene>
    <name evidence="3" type="primary">orf248</name>
</gene>
<keyword evidence="3" id="KW-0496">Mitochondrion</keyword>
<reference evidence="3" key="1">
    <citation type="journal article" date="2018" name="Mitochondrial DNA Part B Resour">
        <title>The complete mitochondrial genome of the Basidiomycete edible fungus Hypsizygus marmoreus.</title>
        <authorList>
            <person name="Wu Y.-Y."/>
            <person name="Shang J.-J."/>
            <person name="Li Y."/>
            <person name="Zhou C.-L."/>
            <person name="Hou D."/>
            <person name="Li J.-L."/>
            <person name="Tan Q."/>
            <person name="Bao D.-P."/>
            <person name="Yang R.-H."/>
        </authorList>
    </citation>
    <scope>NUCLEOTIDE SEQUENCE</scope>
</reference>
<evidence type="ECO:0000313" key="3">
    <source>
        <dbReference type="EMBL" id="QCI56425.1"/>
    </source>
</evidence>
<dbReference type="EMBL" id="MH746465">
    <property type="protein sequence ID" value="QCI56425.1"/>
    <property type="molecule type" value="Genomic_DNA"/>
</dbReference>
<dbReference type="GO" id="GO:0005739">
    <property type="term" value="C:mitochondrion"/>
    <property type="evidence" value="ECO:0007669"/>
    <property type="project" value="UniProtKB-ARBA"/>
</dbReference>
<name>A0A4P8D2P9_HYPMA</name>
<dbReference type="InterPro" id="IPR004860">
    <property type="entry name" value="LAGLIDADG_dom"/>
</dbReference>
<protein>
    <recommendedName>
        <fullName evidence="2">Homing endonuclease LAGLIDADG domain-containing protein</fullName>
    </recommendedName>
</protein>
<evidence type="ECO:0000256" key="1">
    <source>
        <dbReference type="ARBA" id="ARBA00002670"/>
    </source>
</evidence>
<dbReference type="Pfam" id="PF00961">
    <property type="entry name" value="LAGLIDADG_1"/>
    <property type="match status" value="1"/>
</dbReference>
<dbReference type="AlphaFoldDB" id="A0A4P8D2P9"/>
<comment type="function">
    <text evidence="1">Mitochondrial DNA endonuclease involved in intron homing.</text>
</comment>
<dbReference type="GO" id="GO:0004519">
    <property type="term" value="F:endonuclease activity"/>
    <property type="evidence" value="ECO:0007669"/>
    <property type="project" value="InterPro"/>
</dbReference>
<dbReference type="PANTHER" id="PTHR36181">
    <property type="entry name" value="INTRON-ENCODED ENDONUCLEASE AI3-RELATED"/>
    <property type="match status" value="1"/>
</dbReference>
<proteinExistence type="predicted"/>
<geneLocation type="mitochondrion" evidence="3"/>
<dbReference type="InterPro" id="IPR027434">
    <property type="entry name" value="Homing_endonucl"/>
</dbReference>
<dbReference type="InterPro" id="IPR051289">
    <property type="entry name" value="LAGLIDADG_Endonuclease"/>
</dbReference>
<dbReference type="Gene3D" id="3.10.28.10">
    <property type="entry name" value="Homing endonucleases"/>
    <property type="match status" value="2"/>
</dbReference>